<accession>A0ACC2XUV9</accession>
<dbReference type="Proteomes" id="UP001234202">
    <property type="component" value="Unassembled WGS sequence"/>
</dbReference>
<sequence>MPADVLNKLVHTSLHNSNSITSSDQPMVSTREALLAHLKYSWMDSEKAKMFQLKNVWRMWNEIKLPTSI</sequence>
<evidence type="ECO:0000313" key="2">
    <source>
        <dbReference type="Proteomes" id="UP001234202"/>
    </source>
</evidence>
<keyword evidence="2" id="KW-1185">Reference proteome</keyword>
<evidence type="ECO:0000313" key="1">
    <source>
        <dbReference type="EMBL" id="KAJ9127416.1"/>
    </source>
</evidence>
<comment type="caution">
    <text evidence="1">The sequence shown here is derived from an EMBL/GenBank/DDBJ whole genome shotgun (WGS) entry which is preliminary data.</text>
</comment>
<gene>
    <name evidence="1" type="ORF">QFC24_000824</name>
</gene>
<protein>
    <submittedName>
        <fullName evidence="1">Uncharacterized protein</fullName>
    </submittedName>
</protein>
<reference evidence="1" key="1">
    <citation type="submission" date="2023-04" db="EMBL/GenBank/DDBJ databases">
        <title>Draft Genome sequencing of Naganishia species isolated from polar environments using Oxford Nanopore Technology.</title>
        <authorList>
            <person name="Leo P."/>
            <person name="Venkateswaran K."/>
        </authorList>
    </citation>
    <scope>NUCLEOTIDE SEQUENCE</scope>
    <source>
        <strain evidence="1">DBVPG 5303</strain>
    </source>
</reference>
<organism evidence="1 2">
    <name type="scientific">Naganishia onofrii</name>
    <dbReference type="NCBI Taxonomy" id="1851511"/>
    <lineage>
        <taxon>Eukaryota</taxon>
        <taxon>Fungi</taxon>
        <taxon>Dikarya</taxon>
        <taxon>Basidiomycota</taxon>
        <taxon>Agaricomycotina</taxon>
        <taxon>Tremellomycetes</taxon>
        <taxon>Filobasidiales</taxon>
        <taxon>Filobasidiaceae</taxon>
        <taxon>Naganishia</taxon>
    </lineage>
</organism>
<name>A0ACC2XUV9_9TREE</name>
<proteinExistence type="predicted"/>
<dbReference type="EMBL" id="JASBWV010000002">
    <property type="protein sequence ID" value="KAJ9127416.1"/>
    <property type="molecule type" value="Genomic_DNA"/>
</dbReference>